<keyword evidence="1" id="KW-0813">Transport</keyword>
<dbReference type="PANTHER" id="PTHR34581">
    <property type="entry name" value="PTS SYSTEM N,N'-DIACETYLCHITOBIOSE-SPECIFIC EIIB COMPONENT"/>
    <property type="match status" value="1"/>
</dbReference>
<sequence length="105" mass="11559">MKKALIICAAGMSSSLMAKKTTSYLQEKGHDIEVDAVSANEGGKMIEKQSFDLYLVSPQTKMYFKKLKEAGDRVNKPVVNIPPQAYVPIPMGIEKLASVILQDIE</sequence>
<reference evidence="12" key="5">
    <citation type="submission" date="2022-09" db="EMBL/GenBank/DDBJ databases">
        <authorList>
            <person name="De Moura G.S."/>
            <person name="Carvalho E."/>
            <person name="Ramos Sanchez E.M."/>
            <person name="Sellera F.P."/>
            <person name="Marques M.F.S."/>
            <person name="Heinemann M.B."/>
            <person name="De Vliegher S."/>
            <person name="Souza F.N."/>
            <person name="Mota R.A."/>
        </authorList>
    </citation>
    <scope>NUCLEOTIDE SEQUENCE</scope>
    <source>
        <strain evidence="12">BR656</strain>
    </source>
</reference>
<evidence type="ECO:0000313" key="15">
    <source>
        <dbReference type="Proteomes" id="UP000274792"/>
    </source>
</evidence>
<evidence type="ECO:0000256" key="6">
    <source>
        <dbReference type="ARBA" id="ARBA00022777"/>
    </source>
</evidence>
<keyword evidence="3" id="KW-0762">Sugar transport</keyword>
<feature type="signal peptide" evidence="8">
    <location>
        <begin position="1"/>
        <end position="18"/>
    </location>
</feature>
<dbReference type="InterPro" id="IPR036095">
    <property type="entry name" value="PTS_EIIB-like_sf"/>
</dbReference>
<dbReference type="EMBL" id="RXWV01000083">
    <property type="protein sequence ID" value="RTX70940.1"/>
    <property type="molecule type" value="Genomic_DNA"/>
</dbReference>
<feature type="domain" description="PTS EIIB type-3" evidence="9">
    <location>
        <begin position="1"/>
        <end position="105"/>
    </location>
</feature>
<keyword evidence="5" id="KW-0598">Phosphotransferase system</keyword>
<evidence type="ECO:0000313" key="11">
    <source>
        <dbReference type="EMBL" id="MCQ9302270.1"/>
    </source>
</evidence>
<dbReference type="GeneID" id="48593768"/>
<dbReference type="Proteomes" id="UP000197058">
    <property type="component" value="Chromosome"/>
</dbReference>
<evidence type="ECO:0000256" key="1">
    <source>
        <dbReference type="ARBA" id="ARBA00022448"/>
    </source>
</evidence>
<dbReference type="Gene3D" id="3.40.50.2300">
    <property type="match status" value="1"/>
</dbReference>
<dbReference type="Proteomes" id="UP001204068">
    <property type="component" value="Unassembled WGS sequence"/>
</dbReference>
<organism evidence="13 15">
    <name type="scientific">Mammaliicoccus sciuri</name>
    <name type="common">Staphylococcus sciuri</name>
    <dbReference type="NCBI Taxonomy" id="1296"/>
    <lineage>
        <taxon>Bacteria</taxon>
        <taxon>Bacillati</taxon>
        <taxon>Bacillota</taxon>
        <taxon>Bacilli</taxon>
        <taxon>Bacillales</taxon>
        <taxon>Staphylococcaceae</taxon>
        <taxon>Mammaliicoccus</taxon>
    </lineage>
</organism>
<feature type="chain" id="PRO_5044707991" evidence="8">
    <location>
        <begin position="19"/>
        <end position="105"/>
    </location>
</feature>
<dbReference type="KEGG" id="sscu:CEP64_10345"/>
<evidence type="ECO:0000256" key="3">
    <source>
        <dbReference type="ARBA" id="ARBA00022597"/>
    </source>
</evidence>
<accession>A0AAJ4VGV6</accession>
<dbReference type="InterPro" id="IPR003501">
    <property type="entry name" value="PTS_EIIB_2/3"/>
</dbReference>
<feature type="modified residue" description="Phosphocysteine; by EIIA" evidence="7">
    <location>
        <position position="8"/>
    </location>
</feature>
<reference evidence="14" key="1">
    <citation type="submission" date="2017-06" db="EMBL/GenBank/DDBJ databases">
        <title>FDA dAtabase for Regulatory Grade micrObial Sequences (FDA-ARGOS): Supporting development and validation of Infectious Disease Dx tests.</title>
        <authorList>
            <person name="Goldberg B."/>
            <person name="Campos J."/>
            <person name="Tallon L."/>
            <person name="Sadzewicz L."/>
            <person name="Sengamalay N."/>
            <person name="Ott S."/>
            <person name="Godinez A."/>
            <person name="Nagaraj S."/>
            <person name="Vavikolanu K."/>
            <person name="Nadendla S."/>
            <person name="George J."/>
            <person name="Geyer C."/>
            <person name="Sichtig H."/>
        </authorList>
    </citation>
    <scope>NUCLEOTIDE SEQUENCE [LARGE SCALE GENOMIC DNA]</scope>
    <source>
        <strain evidence="14">FDAARGOS_285</strain>
    </source>
</reference>
<reference evidence="13 15" key="3">
    <citation type="submission" date="2018-10" db="EMBL/GenBank/DDBJ databases">
        <title>A collection Staphylococci species genome sequencing.</title>
        <authorList>
            <person name="Cole K."/>
        </authorList>
    </citation>
    <scope>NUCLEOTIDE SEQUENCE [LARGE SCALE GENOMIC DNA]</scope>
    <source>
        <strain evidence="13">CCUG 37923</strain>
        <strain evidence="15">NCTC 12218</strain>
    </source>
</reference>
<dbReference type="PANTHER" id="PTHR34581:SF2">
    <property type="entry name" value="PTS SYSTEM N,N'-DIACETYLCHITOBIOSE-SPECIFIC EIIB COMPONENT"/>
    <property type="match status" value="1"/>
</dbReference>
<keyword evidence="16" id="KW-1185">Reference proteome</keyword>
<evidence type="ECO:0000259" key="9">
    <source>
        <dbReference type="PROSITE" id="PS51100"/>
    </source>
</evidence>
<keyword evidence="8" id="KW-0732">Signal</keyword>
<protein>
    <submittedName>
        <fullName evidence="13">PTS cellobiose transporter subunit IIB</fullName>
    </submittedName>
</protein>
<proteinExistence type="predicted"/>
<dbReference type="InterPro" id="IPR051819">
    <property type="entry name" value="PTS_sugar-specific_EIIB"/>
</dbReference>
<reference evidence="11" key="4">
    <citation type="submission" date="2022-07" db="EMBL/GenBank/DDBJ databases">
        <title>Bacterial species isolated from the porcine tonsil microbiota.</title>
        <authorList>
            <person name="Oliveira I.M.F."/>
        </authorList>
    </citation>
    <scope>NUCLEOTIDE SEQUENCE</scope>
    <source>
        <strain evidence="11">8QC2O2</strain>
    </source>
</reference>
<dbReference type="GO" id="GO:0008982">
    <property type="term" value="F:protein-N(PI)-phosphohistidine-sugar phosphotransferase activity"/>
    <property type="evidence" value="ECO:0007669"/>
    <property type="project" value="InterPro"/>
</dbReference>
<reference evidence="12" key="6">
    <citation type="journal article" date="2023" name="Vet. Microbiol.">
        <title>Emergence of livestock-associated Mammaliicoccus sciuri ST71 co-harbouring mecA and mecC genes in Brazil.</title>
        <authorList>
            <person name="de Moura G.S."/>
            <person name="de Carvalho E."/>
            <person name="Ramos Sanchez E.M."/>
            <person name="Sellera F.P."/>
            <person name="Marques M.F.S."/>
            <person name="Heinemann M.B."/>
            <person name="De Vliegher S."/>
            <person name="Souza F.N."/>
            <person name="Mota R.A."/>
        </authorList>
    </citation>
    <scope>NUCLEOTIDE SEQUENCE</scope>
    <source>
        <strain evidence="12">BR656</strain>
    </source>
</reference>
<dbReference type="EMBL" id="JANILD010000001">
    <property type="protein sequence ID" value="MCQ9302270.1"/>
    <property type="molecule type" value="Genomic_DNA"/>
</dbReference>
<evidence type="ECO:0000313" key="16">
    <source>
        <dbReference type="Proteomes" id="UP001176210"/>
    </source>
</evidence>
<evidence type="ECO:0000313" key="13">
    <source>
        <dbReference type="EMBL" id="RTX70940.1"/>
    </source>
</evidence>
<evidence type="ECO:0000256" key="5">
    <source>
        <dbReference type="ARBA" id="ARBA00022683"/>
    </source>
</evidence>
<dbReference type="PROSITE" id="PS51100">
    <property type="entry name" value="PTS_EIIB_TYPE_3"/>
    <property type="match status" value="1"/>
</dbReference>
<dbReference type="SUPFAM" id="SSF52794">
    <property type="entry name" value="PTS system IIB component-like"/>
    <property type="match status" value="1"/>
</dbReference>
<dbReference type="NCBIfam" id="NF007155">
    <property type="entry name" value="PRK09590.1"/>
    <property type="match status" value="1"/>
</dbReference>
<dbReference type="EMBL" id="JAPNQM010000001">
    <property type="protein sequence ID" value="MDL0116520.1"/>
    <property type="molecule type" value="Genomic_DNA"/>
</dbReference>
<name>A0AAJ4VGV6_MAMSC</name>
<dbReference type="Proteomes" id="UP001176210">
    <property type="component" value="Unassembled WGS sequence"/>
</dbReference>
<keyword evidence="4" id="KW-0808">Transferase</keyword>
<evidence type="ECO:0000256" key="2">
    <source>
        <dbReference type="ARBA" id="ARBA00022553"/>
    </source>
</evidence>
<evidence type="ECO:0000256" key="4">
    <source>
        <dbReference type="ARBA" id="ARBA00022679"/>
    </source>
</evidence>
<evidence type="ECO:0000313" key="14">
    <source>
        <dbReference type="Proteomes" id="UP000197058"/>
    </source>
</evidence>
<dbReference type="Pfam" id="PF02302">
    <property type="entry name" value="PTS_IIB"/>
    <property type="match status" value="1"/>
</dbReference>
<reference evidence="10" key="2">
    <citation type="submission" date="2017-12" db="EMBL/GenBank/DDBJ databases">
        <title>FDA dAtabase for Regulatory Grade micrObial Sequences (FDA-ARGOS): Supporting development and validation of Infectious Disease Dx tests.</title>
        <authorList>
            <person name="Campos J."/>
            <person name="Goldberg B."/>
            <person name="Tallon L."/>
            <person name="Sadzewicz L."/>
            <person name="Sengamalay N."/>
            <person name="Ott S."/>
            <person name="Godinez A."/>
            <person name="Nagaraj S."/>
            <person name="Vavikolanu K."/>
            <person name="Vyas G."/>
            <person name="Nadendla S."/>
            <person name="Aluvathingal J."/>
            <person name="Geyer C."/>
            <person name="Nandy P."/>
            <person name="Hobson J."/>
            <person name="Sichtig H."/>
        </authorList>
    </citation>
    <scope>NUCLEOTIDE SEQUENCE</scope>
    <source>
        <strain evidence="10">FDAARGOS_285</strain>
    </source>
</reference>
<evidence type="ECO:0000256" key="7">
    <source>
        <dbReference type="PROSITE-ProRule" id="PRU00423"/>
    </source>
</evidence>
<gene>
    <name evidence="10" type="primary">celB</name>
    <name evidence="13" type="ORF">CD117_12950</name>
    <name evidence="10" type="ORF">CEP64_10345</name>
    <name evidence="11" type="ORF">NQ032_01395</name>
    <name evidence="12" type="ORF">OWO77_05970</name>
</gene>
<dbReference type="EMBL" id="CP022046">
    <property type="protein sequence ID" value="ASE34979.1"/>
    <property type="molecule type" value="Genomic_DNA"/>
</dbReference>
<evidence type="ECO:0000313" key="12">
    <source>
        <dbReference type="EMBL" id="MDL0116520.1"/>
    </source>
</evidence>
<keyword evidence="6" id="KW-0418">Kinase</keyword>
<dbReference type="GO" id="GO:0016301">
    <property type="term" value="F:kinase activity"/>
    <property type="evidence" value="ECO:0007669"/>
    <property type="project" value="UniProtKB-KW"/>
</dbReference>
<evidence type="ECO:0000313" key="10">
    <source>
        <dbReference type="EMBL" id="ASE34979.1"/>
    </source>
</evidence>
<dbReference type="InterPro" id="IPR013012">
    <property type="entry name" value="PTS_EIIB_3"/>
</dbReference>
<dbReference type="GO" id="GO:0009401">
    <property type="term" value="P:phosphoenolpyruvate-dependent sugar phosphotransferase system"/>
    <property type="evidence" value="ECO:0007669"/>
    <property type="project" value="UniProtKB-KW"/>
</dbReference>
<evidence type="ECO:0000256" key="8">
    <source>
        <dbReference type="SAM" id="SignalP"/>
    </source>
</evidence>
<keyword evidence="2" id="KW-0597">Phosphoprotein</keyword>
<dbReference type="Proteomes" id="UP000274792">
    <property type="component" value="Unassembled WGS sequence"/>
</dbReference>
<dbReference type="AlphaFoldDB" id="A0AAJ4VGV6"/>
<dbReference type="RefSeq" id="WP_037589330.1">
    <property type="nucleotide sequence ID" value="NZ_CAJVGN010000001.1"/>
</dbReference>